<proteinExistence type="predicted"/>
<dbReference type="AlphaFoldDB" id="A0A7W7VR59"/>
<protein>
    <submittedName>
        <fullName evidence="1">Uncharacterized protein</fullName>
    </submittedName>
</protein>
<reference evidence="1 2" key="1">
    <citation type="submission" date="2020-08" db="EMBL/GenBank/DDBJ databases">
        <title>Genomic Encyclopedia of Type Strains, Phase III (KMG-III): the genomes of soil and plant-associated and newly described type strains.</title>
        <authorList>
            <person name="Whitman W."/>
        </authorList>
    </citation>
    <scope>NUCLEOTIDE SEQUENCE [LARGE SCALE GENOMIC DNA]</scope>
    <source>
        <strain evidence="1 2">CECT 8840</strain>
    </source>
</reference>
<organism evidence="1 2">
    <name type="scientific">Streptosporangium saharense</name>
    <dbReference type="NCBI Taxonomy" id="1706840"/>
    <lineage>
        <taxon>Bacteria</taxon>
        <taxon>Bacillati</taxon>
        <taxon>Actinomycetota</taxon>
        <taxon>Actinomycetes</taxon>
        <taxon>Streptosporangiales</taxon>
        <taxon>Streptosporangiaceae</taxon>
        <taxon>Streptosporangium</taxon>
    </lineage>
</organism>
<comment type="caution">
    <text evidence="1">The sequence shown here is derived from an EMBL/GenBank/DDBJ whole genome shotgun (WGS) entry which is preliminary data.</text>
</comment>
<keyword evidence="2" id="KW-1185">Reference proteome</keyword>
<accession>A0A7W7VR59</accession>
<name>A0A7W7VR59_9ACTN</name>
<dbReference type="EMBL" id="JACHJP010000011">
    <property type="protein sequence ID" value="MBB4919737.1"/>
    <property type="molecule type" value="Genomic_DNA"/>
</dbReference>
<sequence>MSADFRSFPRATWVLYPGSRTCTPRVEAEELVAAVITASGADAGTPPPEAKGLS</sequence>
<gene>
    <name evidence="1" type="ORF">FHS44_006881</name>
</gene>
<dbReference type="Proteomes" id="UP000552644">
    <property type="component" value="Unassembled WGS sequence"/>
</dbReference>
<evidence type="ECO:0000313" key="2">
    <source>
        <dbReference type="Proteomes" id="UP000552644"/>
    </source>
</evidence>
<evidence type="ECO:0000313" key="1">
    <source>
        <dbReference type="EMBL" id="MBB4919737.1"/>
    </source>
</evidence>